<comment type="subcellular location">
    <subcellularLocation>
        <location evidence="1">Secreted</location>
    </subcellularLocation>
</comment>
<keyword evidence="4" id="KW-0732">Signal</keyword>
<sequence>MLVATLAPTSGCGLQTAGHHRPGEVRDYTLRTTVSFLSVENRLSLPNSYDPSTPGPLLMHHHGWGESRSSPSGSEFHQHGKVSGYAVVSISGYRDGKWWNRRSWNGAGSTQSPRSALGATCLPQTQDFCYSDSCGACADNCWWTTCQDSVAQTLAVLAEVVGGHCIDEDRVFSTGVSNGGAYQFTLGYDARSSGKFAGIFPIVGSPHAGFVRGLPNGPVPLLAVWGHSDTTMPPCYNGPGSQGVVDAHTGSADTALDTAYTGHFYSTARNATSAWAAASGCTAAPSYDPCNGVLRNASEGHSFYPVASDTIHCVQWSGCEMGVEVIECIDTRAGHWSPSNWHDEIWAFMQRSIRPGSSRNGPG</sequence>
<keyword evidence="2" id="KW-0964">Secreted</keyword>
<dbReference type="GO" id="GO:0045493">
    <property type="term" value="P:xylan catabolic process"/>
    <property type="evidence" value="ECO:0007669"/>
    <property type="project" value="UniProtKB-KW"/>
</dbReference>
<evidence type="ECO:0000256" key="6">
    <source>
        <dbReference type="ARBA" id="ARBA00023277"/>
    </source>
</evidence>
<organism evidence="9 10">
    <name type="scientific">Emiliania huxleyi (strain CCMP1516)</name>
    <dbReference type="NCBI Taxonomy" id="280463"/>
    <lineage>
        <taxon>Eukaryota</taxon>
        <taxon>Haptista</taxon>
        <taxon>Haptophyta</taxon>
        <taxon>Prymnesiophyceae</taxon>
        <taxon>Isochrysidales</taxon>
        <taxon>Noelaerhabdaceae</taxon>
        <taxon>Emiliania</taxon>
    </lineage>
</organism>
<dbReference type="SUPFAM" id="SSF53474">
    <property type="entry name" value="alpha/beta-Hydrolases"/>
    <property type="match status" value="1"/>
</dbReference>
<dbReference type="PaxDb" id="2903-EOD10996"/>
<evidence type="ECO:0000256" key="7">
    <source>
        <dbReference type="ARBA" id="ARBA00023326"/>
    </source>
</evidence>
<keyword evidence="10" id="KW-1185">Reference proteome</keyword>
<keyword evidence="7" id="KW-0624">Polysaccharide degradation</keyword>
<dbReference type="Gene3D" id="3.40.50.1820">
    <property type="entry name" value="alpha/beta hydrolase"/>
    <property type="match status" value="1"/>
</dbReference>
<evidence type="ECO:0008006" key="11">
    <source>
        <dbReference type="Google" id="ProtNLM"/>
    </source>
</evidence>
<name>A0A0D3IIB1_EMIH1</name>
<reference evidence="10" key="1">
    <citation type="journal article" date="2013" name="Nature">
        <title>Pan genome of the phytoplankton Emiliania underpins its global distribution.</title>
        <authorList>
            <person name="Read B.A."/>
            <person name="Kegel J."/>
            <person name="Klute M.J."/>
            <person name="Kuo A."/>
            <person name="Lefebvre S.C."/>
            <person name="Maumus F."/>
            <person name="Mayer C."/>
            <person name="Miller J."/>
            <person name="Monier A."/>
            <person name="Salamov A."/>
            <person name="Young J."/>
            <person name="Aguilar M."/>
            <person name="Claverie J.M."/>
            <person name="Frickenhaus S."/>
            <person name="Gonzalez K."/>
            <person name="Herman E.K."/>
            <person name="Lin Y.C."/>
            <person name="Napier J."/>
            <person name="Ogata H."/>
            <person name="Sarno A.F."/>
            <person name="Shmutz J."/>
            <person name="Schroeder D."/>
            <person name="de Vargas C."/>
            <person name="Verret F."/>
            <person name="von Dassow P."/>
            <person name="Valentin K."/>
            <person name="Van de Peer Y."/>
            <person name="Wheeler G."/>
            <person name="Dacks J.B."/>
            <person name="Delwiche C.F."/>
            <person name="Dyhrman S.T."/>
            <person name="Glockner G."/>
            <person name="John U."/>
            <person name="Richards T."/>
            <person name="Worden A.Z."/>
            <person name="Zhang X."/>
            <person name="Grigoriev I.V."/>
            <person name="Allen A.E."/>
            <person name="Bidle K."/>
            <person name="Borodovsky M."/>
            <person name="Bowler C."/>
            <person name="Brownlee C."/>
            <person name="Cock J.M."/>
            <person name="Elias M."/>
            <person name="Gladyshev V.N."/>
            <person name="Groth M."/>
            <person name="Guda C."/>
            <person name="Hadaegh A."/>
            <person name="Iglesias-Rodriguez M.D."/>
            <person name="Jenkins J."/>
            <person name="Jones B.M."/>
            <person name="Lawson T."/>
            <person name="Leese F."/>
            <person name="Lindquist E."/>
            <person name="Lobanov A."/>
            <person name="Lomsadze A."/>
            <person name="Malik S.B."/>
            <person name="Marsh M.E."/>
            <person name="Mackinder L."/>
            <person name="Mock T."/>
            <person name="Mueller-Roeber B."/>
            <person name="Pagarete A."/>
            <person name="Parker M."/>
            <person name="Probert I."/>
            <person name="Quesneville H."/>
            <person name="Raines C."/>
            <person name="Rensing S.A."/>
            <person name="Riano-Pachon D.M."/>
            <person name="Richier S."/>
            <person name="Rokitta S."/>
            <person name="Shiraiwa Y."/>
            <person name="Soanes D.M."/>
            <person name="van der Giezen M."/>
            <person name="Wahlund T.M."/>
            <person name="Williams B."/>
            <person name="Wilson W."/>
            <person name="Wolfe G."/>
            <person name="Wurch L.L."/>
        </authorList>
    </citation>
    <scope>NUCLEOTIDE SEQUENCE</scope>
</reference>
<evidence type="ECO:0000256" key="5">
    <source>
        <dbReference type="ARBA" id="ARBA00022801"/>
    </source>
</evidence>
<evidence type="ECO:0000256" key="3">
    <source>
        <dbReference type="ARBA" id="ARBA00022651"/>
    </source>
</evidence>
<dbReference type="RefSeq" id="XP_005763425.1">
    <property type="nucleotide sequence ID" value="XM_005763368.1"/>
</dbReference>
<evidence type="ECO:0000256" key="8">
    <source>
        <dbReference type="SAM" id="MobiDB-lite"/>
    </source>
</evidence>
<evidence type="ECO:0000256" key="2">
    <source>
        <dbReference type="ARBA" id="ARBA00022525"/>
    </source>
</evidence>
<evidence type="ECO:0000256" key="4">
    <source>
        <dbReference type="ARBA" id="ARBA00022729"/>
    </source>
</evidence>
<dbReference type="AlphaFoldDB" id="A0A0D3IIB1"/>
<protein>
    <recommendedName>
        <fullName evidence="11">Feruloyl esterase</fullName>
    </recommendedName>
</protein>
<dbReference type="PANTHER" id="PTHR38050:SF2">
    <property type="entry name" value="FERULOYL ESTERASE C-RELATED"/>
    <property type="match status" value="1"/>
</dbReference>
<evidence type="ECO:0000313" key="9">
    <source>
        <dbReference type="EnsemblProtists" id="EOD10996"/>
    </source>
</evidence>
<evidence type="ECO:0000313" key="10">
    <source>
        <dbReference type="Proteomes" id="UP000013827"/>
    </source>
</evidence>
<keyword evidence="6" id="KW-0119">Carbohydrate metabolism</keyword>
<keyword evidence="3" id="KW-0858">Xylan degradation</keyword>
<dbReference type="InterPro" id="IPR029058">
    <property type="entry name" value="AB_hydrolase_fold"/>
</dbReference>
<dbReference type="EnsemblProtists" id="EOD10996">
    <property type="protein sequence ID" value="EOD10996"/>
    <property type="gene ID" value="EMIHUDRAFT_471776"/>
</dbReference>
<dbReference type="KEGG" id="ehx:EMIHUDRAFT_471776"/>
<dbReference type="HOGENOM" id="CLU_763829_0_0_1"/>
<keyword evidence="5" id="KW-0378">Hydrolase</keyword>
<dbReference type="STRING" id="2903.R1DJK5"/>
<reference evidence="9" key="2">
    <citation type="submission" date="2024-10" db="UniProtKB">
        <authorList>
            <consortium name="EnsemblProtists"/>
        </authorList>
    </citation>
    <scope>IDENTIFICATION</scope>
</reference>
<accession>A0A0D3IIB1</accession>
<dbReference type="GeneID" id="17257147"/>
<dbReference type="GO" id="GO:0005576">
    <property type="term" value="C:extracellular region"/>
    <property type="evidence" value="ECO:0007669"/>
    <property type="project" value="UniProtKB-SubCell"/>
</dbReference>
<feature type="region of interest" description="Disordered" evidence="8">
    <location>
        <begin position="56"/>
        <end position="75"/>
    </location>
</feature>
<proteinExistence type="predicted"/>
<dbReference type="PANTHER" id="PTHR38050">
    <property type="match status" value="1"/>
</dbReference>
<dbReference type="Proteomes" id="UP000013827">
    <property type="component" value="Unassembled WGS sequence"/>
</dbReference>
<dbReference type="GO" id="GO:0030600">
    <property type="term" value="F:feruloyl esterase activity"/>
    <property type="evidence" value="ECO:0007669"/>
    <property type="project" value="InterPro"/>
</dbReference>
<evidence type="ECO:0000256" key="1">
    <source>
        <dbReference type="ARBA" id="ARBA00004613"/>
    </source>
</evidence>
<dbReference type="InterPro" id="IPR043595">
    <property type="entry name" value="FaeB/C/D"/>
</dbReference>